<keyword evidence="6 7" id="KW-0472">Membrane</keyword>
<evidence type="ECO:0000256" key="5">
    <source>
        <dbReference type="ARBA" id="ARBA00022989"/>
    </source>
</evidence>
<evidence type="ECO:0000256" key="1">
    <source>
        <dbReference type="ARBA" id="ARBA00004424"/>
    </source>
</evidence>
<dbReference type="GO" id="GO:0044341">
    <property type="term" value="P:sodium-dependent phosphate transport"/>
    <property type="evidence" value="ECO:0007669"/>
    <property type="project" value="InterPro"/>
</dbReference>
<feature type="non-terminal residue" evidence="8">
    <location>
        <position position="1"/>
    </location>
</feature>
<dbReference type="NCBIfam" id="NF037997">
    <property type="entry name" value="Na_Pi_symport"/>
    <property type="match status" value="1"/>
</dbReference>
<dbReference type="PANTHER" id="PTHR10010">
    <property type="entry name" value="SOLUTE CARRIER FAMILY 34 SODIUM PHOSPHATE , MEMBER 2-RELATED"/>
    <property type="match status" value="1"/>
</dbReference>
<dbReference type="PANTHER" id="PTHR10010:SF46">
    <property type="entry name" value="SODIUM-DEPENDENT PHOSPHATE TRANSPORT PROTEIN 2B"/>
    <property type="match status" value="1"/>
</dbReference>
<comment type="subcellular location">
    <subcellularLocation>
        <location evidence="1">Apical cell membrane</location>
        <topology evidence="1">Multi-pass membrane protein</topology>
    </subcellularLocation>
</comment>
<dbReference type="Pfam" id="PF02690">
    <property type="entry name" value="Na_Pi_cotrans"/>
    <property type="match status" value="1"/>
</dbReference>
<dbReference type="OrthoDB" id="76259at2759"/>
<evidence type="ECO:0000256" key="2">
    <source>
        <dbReference type="ARBA" id="ARBA00005808"/>
    </source>
</evidence>
<dbReference type="Proteomes" id="UP000230750">
    <property type="component" value="Unassembled WGS sequence"/>
</dbReference>
<dbReference type="GO" id="GO:0005436">
    <property type="term" value="F:sodium:phosphate symporter activity"/>
    <property type="evidence" value="ECO:0007669"/>
    <property type="project" value="InterPro"/>
</dbReference>
<gene>
    <name evidence="8" type="ORF">BSL78_30350</name>
</gene>
<evidence type="ECO:0000256" key="7">
    <source>
        <dbReference type="SAM" id="Phobius"/>
    </source>
</evidence>
<keyword evidence="9" id="KW-1185">Reference proteome</keyword>
<evidence type="ECO:0008006" key="10">
    <source>
        <dbReference type="Google" id="ProtNLM"/>
    </source>
</evidence>
<keyword evidence="5 7" id="KW-1133">Transmembrane helix</keyword>
<organism evidence="8 9">
    <name type="scientific">Stichopus japonicus</name>
    <name type="common">Sea cucumber</name>
    <dbReference type="NCBI Taxonomy" id="307972"/>
    <lineage>
        <taxon>Eukaryota</taxon>
        <taxon>Metazoa</taxon>
        <taxon>Echinodermata</taxon>
        <taxon>Eleutherozoa</taxon>
        <taxon>Echinozoa</taxon>
        <taxon>Holothuroidea</taxon>
        <taxon>Aspidochirotacea</taxon>
        <taxon>Aspidochirotida</taxon>
        <taxon>Stichopodidae</taxon>
        <taxon>Apostichopus</taxon>
    </lineage>
</organism>
<feature type="transmembrane region" description="Helical" evidence="7">
    <location>
        <begin position="97"/>
        <end position="117"/>
    </location>
</feature>
<evidence type="ECO:0000256" key="3">
    <source>
        <dbReference type="ARBA" id="ARBA00022475"/>
    </source>
</evidence>
<reference evidence="8 9" key="1">
    <citation type="journal article" date="2017" name="PLoS Biol.">
        <title>The sea cucumber genome provides insights into morphological evolution and visceral regeneration.</title>
        <authorList>
            <person name="Zhang X."/>
            <person name="Sun L."/>
            <person name="Yuan J."/>
            <person name="Sun Y."/>
            <person name="Gao Y."/>
            <person name="Zhang L."/>
            <person name="Li S."/>
            <person name="Dai H."/>
            <person name="Hamel J.F."/>
            <person name="Liu C."/>
            <person name="Yu Y."/>
            <person name="Liu S."/>
            <person name="Lin W."/>
            <person name="Guo K."/>
            <person name="Jin S."/>
            <person name="Xu P."/>
            <person name="Storey K.B."/>
            <person name="Huan P."/>
            <person name="Zhang T."/>
            <person name="Zhou Y."/>
            <person name="Zhang J."/>
            <person name="Lin C."/>
            <person name="Li X."/>
            <person name="Xing L."/>
            <person name="Huo D."/>
            <person name="Sun M."/>
            <person name="Wang L."/>
            <person name="Mercier A."/>
            <person name="Li F."/>
            <person name="Yang H."/>
            <person name="Xiang J."/>
        </authorList>
    </citation>
    <scope>NUCLEOTIDE SEQUENCE [LARGE SCALE GENOMIC DNA]</scope>
    <source>
        <strain evidence="8">Shaxun</strain>
        <tissue evidence="8">Muscle</tissue>
    </source>
</reference>
<proteinExistence type="inferred from homology"/>
<evidence type="ECO:0000313" key="8">
    <source>
        <dbReference type="EMBL" id="PIK32838.1"/>
    </source>
</evidence>
<dbReference type="GO" id="GO:0016324">
    <property type="term" value="C:apical plasma membrane"/>
    <property type="evidence" value="ECO:0007669"/>
    <property type="project" value="UniProtKB-SubCell"/>
</dbReference>
<dbReference type="STRING" id="307972.A0A2G8JAN3"/>
<dbReference type="AlphaFoldDB" id="A0A2G8JAN3"/>
<keyword evidence="4 7" id="KW-0812">Transmembrane</keyword>
<dbReference type="EMBL" id="MRZV01003205">
    <property type="protein sequence ID" value="PIK32838.1"/>
    <property type="molecule type" value="Genomic_DNA"/>
</dbReference>
<comment type="similarity">
    <text evidence="2">Belongs to the SLC34A transporter family.</text>
</comment>
<evidence type="ECO:0000256" key="6">
    <source>
        <dbReference type="ARBA" id="ARBA00023136"/>
    </source>
</evidence>
<dbReference type="InterPro" id="IPR003841">
    <property type="entry name" value="Na/Pi_transpt"/>
</dbReference>
<accession>A0A2G8JAN3</accession>
<feature type="transmembrane region" description="Helical" evidence="7">
    <location>
        <begin position="12"/>
        <end position="34"/>
    </location>
</feature>
<name>A0A2G8JAN3_STIJA</name>
<evidence type="ECO:0000313" key="9">
    <source>
        <dbReference type="Proteomes" id="UP000230750"/>
    </source>
</evidence>
<protein>
    <recommendedName>
        <fullName evidence="10">Sodium-dependent phosphate transport protein 2B</fullName>
    </recommendedName>
</protein>
<keyword evidence="3" id="KW-1003">Cell membrane</keyword>
<evidence type="ECO:0000256" key="4">
    <source>
        <dbReference type="ARBA" id="ARBA00022692"/>
    </source>
</evidence>
<sequence length="196" mass="21290">LSWTERTLRLIWVIVRIILFLGFLYLFVCALSFLSSAFRLVGGIAAGKVLNNHELLNNPIAALMVGVLVTVLVQSSSTSTSIVVALVGSGLLDVGPAIPVIMGANIGTSVTNTIVAIGQFQNKNQFRRAFGGATVHDMFNWLSVLVLLPLELATHYLQIVSGKIVKPISSAEDFEIELLKAITDPFTKWVIQIDKK</sequence>
<comment type="caution">
    <text evidence="8">The sequence shown here is derived from an EMBL/GenBank/DDBJ whole genome shotgun (WGS) entry which is preliminary data.</text>
</comment>